<name>A0A940PVC4_9MICO</name>
<dbReference type="Proteomes" id="UP000675163">
    <property type="component" value="Unassembled WGS sequence"/>
</dbReference>
<dbReference type="GO" id="GO:0003700">
    <property type="term" value="F:DNA-binding transcription factor activity"/>
    <property type="evidence" value="ECO:0007669"/>
    <property type="project" value="TreeGrafter"/>
</dbReference>
<organism evidence="7 8">
    <name type="scientific">Leucobacter exalbidus</name>
    <dbReference type="NCBI Taxonomy" id="662960"/>
    <lineage>
        <taxon>Bacteria</taxon>
        <taxon>Bacillati</taxon>
        <taxon>Actinomycetota</taxon>
        <taxon>Actinomycetes</taxon>
        <taxon>Micrococcales</taxon>
        <taxon>Microbacteriaceae</taxon>
        <taxon>Leucobacter</taxon>
    </lineage>
</organism>
<evidence type="ECO:0000313" key="8">
    <source>
        <dbReference type="Proteomes" id="UP000675163"/>
    </source>
</evidence>
<feature type="DNA-binding region" description="H-T-H motif" evidence="4">
    <location>
        <begin position="180"/>
        <end position="199"/>
    </location>
</feature>
<dbReference type="PANTHER" id="PTHR30055">
    <property type="entry name" value="HTH-TYPE TRANSCRIPTIONAL REGULATOR RUTR"/>
    <property type="match status" value="1"/>
</dbReference>
<keyword evidence="2 4" id="KW-0238">DNA-binding</keyword>
<dbReference type="InterPro" id="IPR050109">
    <property type="entry name" value="HTH-type_TetR-like_transc_reg"/>
</dbReference>
<dbReference type="InterPro" id="IPR001647">
    <property type="entry name" value="HTH_TetR"/>
</dbReference>
<dbReference type="PANTHER" id="PTHR30055:SF234">
    <property type="entry name" value="HTH-TYPE TRANSCRIPTIONAL REGULATOR BETI"/>
    <property type="match status" value="1"/>
</dbReference>
<dbReference type="SUPFAM" id="SSF46689">
    <property type="entry name" value="Homeodomain-like"/>
    <property type="match status" value="1"/>
</dbReference>
<sequence>MVPPESRPDQATPLPQKTAGGASWSTPEVVEFLGISRQAINRRLQNRKLLGARALGVTMFPVWQFDAATHEVRPELALLLAEIDDGVDLGAVATWSTTSITGSGRTPGDLVVDPAMQSIALQLARDFEPTTGDEDAADAAQLEAQGADQFTDPADASGPQRAILQAAAELFVSRGPGKVTLREIAAKADVTYGLIHRFYGTKENLLVAVMQSLVSSGGDLLSGEHDIYKALDNSFGADLDAGQFGRMLGWAVFEDTPPERLLGGARSSGYRSQIDALWNDPVPPEVPEQFSSNTMAALIALIGAVWNIYEPYLNELAKRPGHPDPVPNQMRREVTDMLKVLIYATRPKE</sequence>
<protein>
    <submittedName>
        <fullName evidence="7">AcrR family transcriptional regulator</fullName>
    </submittedName>
</protein>
<gene>
    <name evidence="7" type="ORF">JOF28_001206</name>
</gene>
<dbReference type="GO" id="GO:0000976">
    <property type="term" value="F:transcription cis-regulatory region binding"/>
    <property type="evidence" value="ECO:0007669"/>
    <property type="project" value="TreeGrafter"/>
</dbReference>
<feature type="domain" description="HTH tetR-type" evidence="6">
    <location>
        <begin position="157"/>
        <end position="217"/>
    </location>
</feature>
<evidence type="ECO:0000256" key="4">
    <source>
        <dbReference type="PROSITE-ProRule" id="PRU00335"/>
    </source>
</evidence>
<accession>A0A940PVC4</accession>
<evidence type="ECO:0000259" key="6">
    <source>
        <dbReference type="PROSITE" id="PS50977"/>
    </source>
</evidence>
<evidence type="ECO:0000313" key="7">
    <source>
        <dbReference type="EMBL" id="MBP1325974.1"/>
    </source>
</evidence>
<proteinExistence type="predicted"/>
<dbReference type="Pfam" id="PF00440">
    <property type="entry name" value="TetR_N"/>
    <property type="match status" value="1"/>
</dbReference>
<evidence type="ECO:0000256" key="2">
    <source>
        <dbReference type="ARBA" id="ARBA00023125"/>
    </source>
</evidence>
<dbReference type="Gene3D" id="1.10.357.10">
    <property type="entry name" value="Tetracycline Repressor, domain 2"/>
    <property type="match status" value="1"/>
</dbReference>
<keyword evidence="8" id="KW-1185">Reference proteome</keyword>
<evidence type="ECO:0000256" key="1">
    <source>
        <dbReference type="ARBA" id="ARBA00023015"/>
    </source>
</evidence>
<dbReference type="PROSITE" id="PS50977">
    <property type="entry name" value="HTH_TETR_2"/>
    <property type="match status" value="1"/>
</dbReference>
<dbReference type="EMBL" id="JAFIDA010000001">
    <property type="protein sequence ID" value="MBP1325974.1"/>
    <property type="molecule type" value="Genomic_DNA"/>
</dbReference>
<dbReference type="InterPro" id="IPR009057">
    <property type="entry name" value="Homeodomain-like_sf"/>
</dbReference>
<evidence type="ECO:0000256" key="3">
    <source>
        <dbReference type="ARBA" id="ARBA00023163"/>
    </source>
</evidence>
<comment type="caution">
    <text evidence="7">The sequence shown here is derived from an EMBL/GenBank/DDBJ whole genome shotgun (WGS) entry which is preliminary data.</text>
</comment>
<dbReference type="AlphaFoldDB" id="A0A940PVC4"/>
<keyword evidence="3" id="KW-0804">Transcription</keyword>
<reference evidence="7" key="1">
    <citation type="submission" date="2021-02" db="EMBL/GenBank/DDBJ databases">
        <title>Sequencing the genomes of 1000 actinobacteria strains.</title>
        <authorList>
            <person name="Klenk H.-P."/>
        </authorList>
    </citation>
    <scope>NUCLEOTIDE SEQUENCE</scope>
    <source>
        <strain evidence="7">DSM 22850</strain>
    </source>
</reference>
<dbReference type="RefSeq" id="WP_209704953.1">
    <property type="nucleotide sequence ID" value="NZ_JAFIDA010000001.1"/>
</dbReference>
<evidence type="ECO:0000256" key="5">
    <source>
        <dbReference type="SAM" id="MobiDB-lite"/>
    </source>
</evidence>
<dbReference type="PRINTS" id="PR00455">
    <property type="entry name" value="HTHTETR"/>
</dbReference>
<keyword evidence="1" id="KW-0805">Transcription regulation</keyword>
<feature type="region of interest" description="Disordered" evidence="5">
    <location>
        <begin position="1"/>
        <end position="22"/>
    </location>
</feature>